<keyword evidence="1" id="KW-0812">Transmembrane</keyword>
<name>A0A7Y9LRD0_9MICC</name>
<keyword evidence="1" id="KW-0472">Membrane</keyword>
<sequence>MSGKPWLVDRGTALFWSGVAIVMFLGSYLSQLYLGLPKAVAFPFGLIGILLLPVAFVGLLGMPLPFLRAPWWRELHKVRKAWGKLDPNPEIVPVQERYTPRDSSNGAIFGWEVGYQSIGTTSEDLARGAFGLPRMIRFRTKGELSGDFALSQAPVDAEMLVDDRQVIFVQRPRSDFANSRAWTLVLSATGPDQLRTIQQDGVHAVNLGEAVFTVKGFKPLLGFRLKRALRPRWFRQTTDSRTGLRNYREDFVQLREYGPLGRPPEARPKAFNPLNRKQAKIAWAADNRARQGSPESGPQ</sequence>
<feature type="transmembrane region" description="Helical" evidence="1">
    <location>
        <begin position="40"/>
        <end position="67"/>
    </location>
</feature>
<evidence type="ECO:0000313" key="2">
    <source>
        <dbReference type="EMBL" id="NYE94178.1"/>
    </source>
</evidence>
<evidence type="ECO:0000313" key="3">
    <source>
        <dbReference type="Proteomes" id="UP000521748"/>
    </source>
</evidence>
<dbReference type="EMBL" id="JACBYQ010000001">
    <property type="protein sequence ID" value="NYE94178.1"/>
    <property type="molecule type" value="Genomic_DNA"/>
</dbReference>
<keyword evidence="3" id="KW-1185">Reference proteome</keyword>
<dbReference type="Proteomes" id="UP000521748">
    <property type="component" value="Unassembled WGS sequence"/>
</dbReference>
<evidence type="ECO:0000256" key="1">
    <source>
        <dbReference type="SAM" id="Phobius"/>
    </source>
</evidence>
<proteinExistence type="predicted"/>
<reference evidence="2 3" key="1">
    <citation type="submission" date="2020-07" db="EMBL/GenBank/DDBJ databases">
        <title>Sequencing the genomes of 1000 actinobacteria strains.</title>
        <authorList>
            <person name="Klenk H.-P."/>
        </authorList>
    </citation>
    <scope>NUCLEOTIDE SEQUENCE [LARGE SCALE GENOMIC DNA]</scope>
    <source>
        <strain evidence="2 3">DSM 102047</strain>
    </source>
</reference>
<feature type="transmembrane region" description="Helical" evidence="1">
    <location>
        <begin position="12"/>
        <end position="34"/>
    </location>
</feature>
<organism evidence="2 3">
    <name type="scientific">Psychromicrobium silvestre</name>
    <dbReference type="NCBI Taxonomy" id="1645614"/>
    <lineage>
        <taxon>Bacteria</taxon>
        <taxon>Bacillati</taxon>
        <taxon>Actinomycetota</taxon>
        <taxon>Actinomycetes</taxon>
        <taxon>Micrococcales</taxon>
        <taxon>Micrococcaceae</taxon>
        <taxon>Psychromicrobium</taxon>
    </lineage>
</organism>
<keyword evidence="1" id="KW-1133">Transmembrane helix</keyword>
<gene>
    <name evidence="2" type="ORF">FHU41_000399</name>
</gene>
<protein>
    <submittedName>
        <fullName evidence="2">Uncharacterized protein</fullName>
    </submittedName>
</protein>
<dbReference type="AlphaFoldDB" id="A0A7Y9LRD0"/>
<accession>A0A7Y9LRD0</accession>
<comment type="caution">
    <text evidence="2">The sequence shown here is derived from an EMBL/GenBank/DDBJ whole genome shotgun (WGS) entry which is preliminary data.</text>
</comment>
<dbReference type="RefSeq" id="WP_179387975.1">
    <property type="nucleotide sequence ID" value="NZ_JACBYQ010000001.1"/>
</dbReference>